<dbReference type="SMART" id="SM00091">
    <property type="entry name" value="PAS"/>
    <property type="match status" value="3"/>
</dbReference>
<dbReference type="Proteomes" id="UP000265715">
    <property type="component" value="Unassembled WGS sequence"/>
</dbReference>
<dbReference type="SMART" id="SM00065">
    <property type="entry name" value="GAF"/>
    <property type="match status" value="1"/>
</dbReference>
<dbReference type="Pfam" id="PF01590">
    <property type="entry name" value="GAF"/>
    <property type="match status" value="1"/>
</dbReference>
<reference evidence="6 7" key="1">
    <citation type="submission" date="2018-08" db="EMBL/GenBank/DDBJ databases">
        <title>Meiothermus terrae DSM 26712 genome sequencing project.</title>
        <authorList>
            <person name="Da Costa M.S."/>
            <person name="Albuquerque L."/>
            <person name="Raposo P."/>
            <person name="Froufe H.J.C."/>
            <person name="Barroso C.S."/>
            <person name="Egas C."/>
        </authorList>
    </citation>
    <scope>NUCLEOTIDE SEQUENCE [LARGE SCALE GENOMIC DNA]</scope>
    <source>
        <strain evidence="6 7">DSM 26712</strain>
    </source>
</reference>
<feature type="domain" description="PAC" evidence="5">
    <location>
        <begin position="333"/>
        <end position="386"/>
    </location>
</feature>
<dbReference type="Gene3D" id="3.30.565.10">
    <property type="entry name" value="Histidine kinase-like ATPase, C-terminal domain"/>
    <property type="match status" value="1"/>
</dbReference>
<dbReference type="InterPro" id="IPR013655">
    <property type="entry name" value="PAS_fold_3"/>
</dbReference>
<organism evidence="6 7">
    <name type="scientific">Calidithermus terrae</name>
    <dbReference type="NCBI Taxonomy" id="1408545"/>
    <lineage>
        <taxon>Bacteria</taxon>
        <taxon>Thermotogati</taxon>
        <taxon>Deinococcota</taxon>
        <taxon>Deinococci</taxon>
        <taxon>Thermales</taxon>
        <taxon>Thermaceae</taxon>
        <taxon>Calidithermus</taxon>
    </lineage>
</organism>
<dbReference type="EC" id="2.7.13.3" evidence="6"/>
<dbReference type="Gene3D" id="1.20.5.1930">
    <property type="match status" value="1"/>
</dbReference>
<protein>
    <submittedName>
        <fullName evidence="6">Sensor histidine kinase LiaS</fullName>
        <ecNumber evidence="6">2.7.13.3</ecNumber>
    </submittedName>
</protein>
<dbReference type="AlphaFoldDB" id="A0A399EEQ1"/>
<dbReference type="InterPro" id="IPR003594">
    <property type="entry name" value="HATPase_dom"/>
</dbReference>
<dbReference type="Gene3D" id="3.30.450.20">
    <property type="entry name" value="PAS domain"/>
    <property type="match status" value="3"/>
</dbReference>
<dbReference type="PROSITE" id="PS50113">
    <property type="entry name" value="PAC"/>
    <property type="match status" value="2"/>
</dbReference>
<keyword evidence="3" id="KW-0902">Two-component regulatory system</keyword>
<evidence type="ECO:0000259" key="4">
    <source>
        <dbReference type="PROSITE" id="PS50112"/>
    </source>
</evidence>
<dbReference type="InterPro" id="IPR035965">
    <property type="entry name" value="PAS-like_dom_sf"/>
</dbReference>
<dbReference type="InterPro" id="IPR050482">
    <property type="entry name" value="Sensor_HK_TwoCompSys"/>
</dbReference>
<dbReference type="EMBL" id="QXDL01000138">
    <property type="protein sequence ID" value="RIH82013.1"/>
    <property type="molecule type" value="Genomic_DNA"/>
</dbReference>
<dbReference type="GO" id="GO:0000155">
    <property type="term" value="F:phosphorelay sensor kinase activity"/>
    <property type="evidence" value="ECO:0007669"/>
    <property type="project" value="InterPro"/>
</dbReference>
<dbReference type="SUPFAM" id="SSF55781">
    <property type="entry name" value="GAF domain-like"/>
    <property type="match status" value="1"/>
</dbReference>
<dbReference type="InterPro" id="IPR000014">
    <property type="entry name" value="PAS"/>
</dbReference>
<evidence type="ECO:0000256" key="3">
    <source>
        <dbReference type="ARBA" id="ARBA00023012"/>
    </source>
</evidence>
<dbReference type="SUPFAM" id="SSF55874">
    <property type="entry name" value="ATPase domain of HSP90 chaperone/DNA topoisomerase II/histidine kinase"/>
    <property type="match status" value="1"/>
</dbReference>
<dbReference type="Pfam" id="PF07730">
    <property type="entry name" value="HisKA_3"/>
    <property type="match status" value="1"/>
</dbReference>
<dbReference type="GO" id="GO:0046983">
    <property type="term" value="F:protein dimerization activity"/>
    <property type="evidence" value="ECO:0007669"/>
    <property type="project" value="InterPro"/>
</dbReference>
<dbReference type="SMART" id="SM00086">
    <property type="entry name" value="PAC"/>
    <property type="match status" value="2"/>
</dbReference>
<dbReference type="Pfam" id="PF08447">
    <property type="entry name" value="PAS_3"/>
    <property type="match status" value="1"/>
</dbReference>
<dbReference type="Gene3D" id="3.30.450.40">
    <property type="match status" value="1"/>
</dbReference>
<feature type="domain" description="PAS" evidence="4">
    <location>
        <begin position="259"/>
        <end position="333"/>
    </location>
</feature>
<dbReference type="InterPro" id="IPR000700">
    <property type="entry name" value="PAS-assoc_C"/>
</dbReference>
<dbReference type="Pfam" id="PF02518">
    <property type="entry name" value="HATPase_c"/>
    <property type="match status" value="1"/>
</dbReference>
<sequence length="772" mass="85155">MAEPALPEPQHSAALLEGFLGSATLAFAFFDPELRLRRANPRLAELSGQAGPLGRPVAEAFPDCAAALEPSLRRALEQGEPVEGLEIVTPRGWWLVSCFPVSGPGGERLGVGLAAQNICAQKQVEEALRKSEERFQLAEASSRGFLYEWRLPENTVWRSRGFAVTLGHLPEEAPQDPQWWAAQIHPDDAACARQAMEEALRQGGEYSTEYRVRHREGHYVHLWDRGRVLYDAQGRPARVLGTATDISERKRLEAELEQASRHVRDVINSLVAFVGVTTPSGVLIEINRAALESAGLEAGEVLGQRLEDTFWWGHSPEVRAQLFDGLRRARQGEVVRFDLPTRTKDGGITLDFIISPLKDAEGRVAYLVTSGIDISARKAAEAAQERLIELLQQSEREALALAQIANSLSLSDPMQTNLDSLAAQIAEVTGALACTVELMREDFSITSMGSFGLPEALLAGFTAVQAAGERLPSQRTAQRREMDVARRFRDNALSDPRYAPLHEALRAVRWNTVAAAPLVQGQRVLGAVVAYYAEDDEPAISDLLQLSTITSQVSLVVENMRLFQEVRGKAALEERTRLARDLHDSVSQAIYGINLGVHSARAALPHSPADALRSLDYVLHMAETATAEMKNLIFELRPESLEREGLVAALHKQTRALRLRHNLEFDLELPHEPELPLPAKEALYRIAQEALNNVIKHAQARRVSLALEPCQDRWRLRVRDDGKGFDPHREFPGHLGLHSMRERALSVGAEFVLHSAPGEGTCVEVWLGVGGG</sequence>
<gene>
    <name evidence="6" type="primary">liaS_2</name>
    <name evidence="6" type="ORF">Mterra_02858</name>
</gene>
<dbReference type="RefSeq" id="WP_170159679.1">
    <property type="nucleotide sequence ID" value="NZ_QXDL01000138.1"/>
</dbReference>
<dbReference type="InterPro" id="IPR029016">
    <property type="entry name" value="GAF-like_dom_sf"/>
</dbReference>
<dbReference type="SUPFAM" id="SSF55785">
    <property type="entry name" value="PYP-like sensor domain (PAS domain)"/>
    <property type="match status" value="3"/>
</dbReference>
<keyword evidence="1 6" id="KW-0808">Transferase</keyword>
<dbReference type="Pfam" id="PF08448">
    <property type="entry name" value="PAS_4"/>
    <property type="match status" value="2"/>
</dbReference>
<evidence type="ECO:0000256" key="1">
    <source>
        <dbReference type="ARBA" id="ARBA00022679"/>
    </source>
</evidence>
<accession>A0A399EEQ1</accession>
<feature type="domain" description="PAC" evidence="5">
    <location>
        <begin position="206"/>
        <end position="258"/>
    </location>
</feature>
<dbReference type="PROSITE" id="PS50112">
    <property type="entry name" value="PAS"/>
    <property type="match status" value="1"/>
</dbReference>
<dbReference type="InterPro" id="IPR013656">
    <property type="entry name" value="PAS_4"/>
</dbReference>
<keyword evidence="7" id="KW-1185">Reference proteome</keyword>
<name>A0A399EEQ1_9DEIN</name>
<dbReference type="PANTHER" id="PTHR24421">
    <property type="entry name" value="NITRATE/NITRITE SENSOR PROTEIN NARX-RELATED"/>
    <property type="match status" value="1"/>
</dbReference>
<keyword evidence="2 6" id="KW-0418">Kinase</keyword>
<evidence type="ECO:0000313" key="7">
    <source>
        <dbReference type="Proteomes" id="UP000265715"/>
    </source>
</evidence>
<dbReference type="NCBIfam" id="TIGR00229">
    <property type="entry name" value="sensory_box"/>
    <property type="match status" value="2"/>
</dbReference>
<dbReference type="InterPro" id="IPR001610">
    <property type="entry name" value="PAC"/>
</dbReference>
<proteinExistence type="predicted"/>
<dbReference type="GO" id="GO:0016020">
    <property type="term" value="C:membrane"/>
    <property type="evidence" value="ECO:0007669"/>
    <property type="project" value="InterPro"/>
</dbReference>
<dbReference type="CDD" id="cd00130">
    <property type="entry name" value="PAS"/>
    <property type="match status" value="2"/>
</dbReference>
<dbReference type="InterPro" id="IPR011712">
    <property type="entry name" value="Sig_transdc_His_kin_sub3_dim/P"/>
</dbReference>
<comment type="caution">
    <text evidence="6">The sequence shown here is derived from an EMBL/GenBank/DDBJ whole genome shotgun (WGS) entry which is preliminary data.</text>
</comment>
<dbReference type="InterPro" id="IPR003018">
    <property type="entry name" value="GAF"/>
</dbReference>
<dbReference type="InterPro" id="IPR036890">
    <property type="entry name" value="HATPase_C_sf"/>
</dbReference>
<dbReference type="SMART" id="SM00387">
    <property type="entry name" value="HATPase_c"/>
    <property type="match status" value="1"/>
</dbReference>
<evidence type="ECO:0000259" key="5">
    <source>
        <dbReference type="PROSITE" id="PS50113"/>
    </source>
</evidence>
<evidence type="ECO:0000256" key="2">
    <source>
        <dbReference type="ARBA" id="ARBA00022777"/>
    </source>
</evidence>
<dbReference type="CDD" id="cd16917">
    <property type="entry name" value="HATPase_UhpB-NarQ-NarX-like"/>
    <property type="match status" value="1"/>
</dbReference>
<dbReference type="PANTHER" id="PTHR24421:SF61">
    <property type="entry name" value="OXYGEN SENSOR HISTIDINE KINASE NREB"/>
    <property type="match status" value="1"/>
</dbReference>
<evidence type="ECO:0000313" key="6">
    <source>
        <dbReference type="EMBL" id="RIH82013.1"/>
    </source>
</evidence>